<evidence type="ECO:0000313" key="2">
    <source>
        <dbReference type="EMBL" id="THU54355.1"/>
    </source>
</evidence>
<accession>A0A4S8IZI9</accession>
<proteinExistence type="predicted"/>
<dbReference type="Proteomes" id="UP000317650">
    <property type="component" value="Chromosome 10"/>
</dbReference>
<sequence>MIAEWLGRIRDRYSIPSEYELHVPRSGQRAYDSFPSGFGLTLDALKAGLRFPLHLVIEACLSWWQISPSQMAPNSWRYMVAFLGECWGVAITPTRSLFLSCFRLSKGLGSYFLSPHEGFRVSEAPSNKKGWKSRYFFVSCNRGWGFSLRYCLGLSNDDHKQLEPLKGILATSRAIRDMTEEWLVEVGLSSVLRDTT</sequence>
<comment type="caution">
    <text evidence="2">The sequence shown here is derived from an EMBL/GenBank/DDBJ whole genome shotgun (WGS) entry which is preliminary data.</text>
</comment>
<protein>
    <recommendedName>
        <fullName evidence="1">Transposase (putative) gypsy type domain-containing protein</fullName>
    </recommendedName>
</protein>
<dbReference type="EMBL" id="PYDT01000008">
    <property type="protein sequence ID" value="THU54355.1"/>
    <property type="molecule type" value="Genomic_DNA"/>
</dbReference>
<feature type="domain" description="Transposase (putative) gypsy type" evidence="1">
    <location>
        <begin position="42"/>
        <end position="104"/>
    </location>
</feature>
<dbReference type="Pfam" id="PF04195">
    <property type="entry name" value="Transposase_28"/>
    <property type="match status" value="1"/>
</dbReference>
<gene>
    <name evidence="2" type="ORF">C4D60_Mb10t24220</name>
</gene>
<organism evidence="2 3">
    <name type="scientific">Musa balbisiana</name>
    <name type="common">Banana</name>
    <dbReference type="NCBI Taxonomy" id="52838"/>
    <lineage>
        <taxon>Eukaryota</taxon>
        <taxon>Viridiplantae</taxon>
        <taxon>Streptophyta</taxon>
        <taxon>Embryophyta</taxon>
        <taxon>Tracheophyta</taxon>
        <taxon>Spermatophyta</taxon>
        <taxon>Magnoliopsida</taxon>
        <taxon>Liliopsida</taxon>
        <taxon>Zingiberales</taxon>
        <taxon>Musaceae</taxon>
        <taxon>Musa</taxon>
    </lineage>
</organism>
<dbReference type="AlphaFoldDB" id="A0A4S8IZI9"/>
<evidence type="ECO:0000259" key="1">
    <source>
        <dbReference type="Pfam" id="PF04195"/>
    </source>
</evidence>
<name>A0A4S8IZI9_MUSBA</name>
<evidence type="ECO:0000313" key="3">
    <source>
        <dbReference type="Proteomes" id="UP000317650"/>
    </source>
</evidence>
<dbReference type="InterPro" id="IPR007321">
    <property type="entry name" value="Transposase_28"/>
</dbReference>
<dbReference type="PANTHER" id="PTHR31099">
    <property type="entry name" value="OS06G0165300 PROTEIN"/>
    <property type="match status" value="1"/>
</dbReference>
<keyword evidence="3" id="KW-1185">Reference proteome</keyword>
<dbReference type="STRING" id="52838.A0A4S8IZI9"/>
<dbReference type="PANTHER" id="PTHR31099:SF28">
    <property type="entry name" value="F5J5.12"/>
    <property type="match status" value="1"/>
</dbReference>
<reference evidence="2 3" key="1">
    <citation type="journal article" date="2019" name="Nat. Plants">
        <title>Genome sequencing of Musa balbisiana reveals subgenome evolution and function divergence in polyploid bananas.</title>
        <authorList>
            <person name="Yao X."/>
        </authorList>
    </citation>
    <scope>NUCLEOTIDE SEQUENCE [LARGE SCALE GENOMIC DNA]</scope>
    <source>
        <strain evidence="3">cv. DH-PKW</strain>
        <tissue evidence="2">Leaves</tissue>
    </source>
</reference>